<comment type="caution">
    <text evidence="8">The sequence shown here is derived from an EMBL/GenBank/DDBJ whole genome shotgun (WGS) entry which is preliminary data.</text>
</comment>
<dbReference type="InterPro" id="IPR036259">
    <property type="entry name" value="MFS_trans_sf"/>
</dbReference>
<feature type="transmembrane region" description="Helical" evidence="7">
    <location>
        <begin position="51"/>
        <end position="69"/>
    </location>
</feature>
<feature type="transmembrane region" description="Helical" evidence="7">
    <location>
        <begin position="219"/>
        <end position="241"/>
    </location>
</feature>
<dbReference type="PANTHER" id="PTHR43791">
    <property type="entry name" value="PERMEASE-RELATED"/>
    <property type="match status" value="1"/>
</dbReference>
<reference evidence="8 9" key="1">
    <citation type="submission" date="2019-04" db="EMBL/GenBank/DDBJ databases">
        <title>Aspergillus burnettii sp. nov., novel species from soil in southeast Queensland.</title>
        <authorList>
            <person name="Gilchrist C.L.M."/>
            <person name="Pitt J.I."/>
            <person name="Lange L."/>
            <person name="Lacey H.J."/>
            <person name="Vuong D."/>
            <person name="Midgley D.J."/>
            <person name="Greenfield P."/>
            <person name="Bradbury M."/>
            <person name="Lacey E."/>
            <person name="Busk P.K."/>
            <person name="Pilgaard B."/>
            <person name="Chooi Y.H."/>
            <person name="Piggott A.M."/>
        </authorList>
    </citation>
    <scope>NUCLEOTIDE SEQUENCE [LARGE SCALE GENOMIC DNA]</scope>
    <source>
        <strain evidence="8 9">FRR 5400</strain>
    </source>
</reference>
<keyword evidence="9" id="KW-1185">Reference proteome</keyword>
<feature type="transmembrane region" description="Helical" evidence="7">
    <location>
        <begin position="98"/>
        <end position="118"/>
    </location>
</feature>
<evidence type="ECO:0008006" key="10">
    <source>
        <dbReference type="Google" id="ProtNLM"/>
    </source>
</evidence>
<feature type="transmembrane region" description="Helical" evidence="7">
    <location>
        <begin position="288"/>
        <end position="307"/>
    </location>
</feature>
<evidence type="ECO:0000256" key="4">
    <source>
        <dbReference type="ARBA" id="ARBA00022989"/>
    </source>
</evidence>
<dbReference type="Gene3D" id="1.20.1250.20">
    <property type="entry name" value="MFS general substrate transporter like domains"/>
    <property type="match status" value="1"/>
</dbReference>
<evidence type="ECO:0000256" key="7">
    <source>
        <dbReference type="SAM" id="Phobius"/>
    </source>
</evidence>
<feature type="transmembrane region" description="Helical" evidence="7">
    <location>
        <begin position="185"/>
        <end position="207"/>
    </location>
</feature>
<feature type="transmembrane region" description="Helical" evidence="7">
    <location>
        <begin position="327"/>
        <end position="348"/>
    </location>
</feature>
<dbReference type="SUPFAM" id="SSF103473">
    <property type="entry name" value="MFS general substrate transporter"/>
    <property type="match status" value="1"/>
</dbReference>
<evidence type="ECO:0000256" key="2">
    <source>
        <dbReference type="ARBA" id="ARBA00022448"/>
    </source>
</evidence>
<keyword evidence="3 7" id="KW-0812">Transmembrane</keyword>
<protein>
    <recommendedName>
        <fullName evidence="10">Major facilitator superfamily (MFS) profile domain-containing protein</fullName>
    </recommendedName>
</protein>
<keyword evidence="4 7" id="KW-1133">Transmembrane helix</keyword>
<keyword evidence="2" id="KW-0813">Transport</keyword>
<evidence type="ECO:0000256" key="3">
    <source>
        <dbReference type="ARBA" id="ARBA00022692"/>
    </source>
</evidence>
<proteinExistence type="inferred from homology"/>
<dbReference type="GO" id="GO:0022857">
    <property type="term" value="F:transmembrane transporter activity"/>
    <property type="evidence" value="ECO:0007669"/>
    <property type="project" value="InterPro"/>
</dbReference>
<dbReference type="FunFam" id="1.20.1250.20:FF:000065">
    <property type="entry name" value="Putative MFS pantothenate transporter"/>
    <property type="match status" value="1"/>
</dbReference>
<feature type="transmembrane region" description="Helical" evidence="7">
    <location>
        <begin position="151"/>
        <end position="173"/>
    </location>
</feature>
<comment type="similarity">
    <text evidence="6">Belongs to the major facilitator superfamily. Allantoate permease family.</text>
</comment>
<evidence type="ECO:0000256" key="5">
    <source>
        <dbReference type="ARBA" id="ARBA00023136"/>
    </source>
</evidence>
<dbReference type="Pfam" id="PF07690">
    <property type="entry name" value="MFS_1"/>
    <property type="match status" value="1"/>
</dbReference>
<dbReference type="GO" id="GO:0016020">
    <property type="term" value="C:membrane"/>
    <property type="evidence" value="ECO:0007669"/>
    <property type="project" value="UniProtKB-SubCell"/>
</dbReference>
<feature type="transmembrane region" description="Helical" evidence="7">
    <location>
        <begin position="355"/>
        <end position="376"/>
    </location>
</feature>
<evidence type="ECO:0000256" key="6">
    <source>
        <dbReference type="ARBA" id="ARBA00037968"/>
    </source>
</evidence>
<gene>
    <name evidence="8" type="ORF">ETB97_011550</name>
</gene>
<feature type="transmembrane region" description="Helical" evidence="7">
    <location>
        <begin position="450"/>
        <end position="470"/>
    </location>
</feature>
<accession>A0A8H6A4E1</accession>
<sequence>MSTSKEFTQNATRELSEGEEVTLKGRDGPWIQFLTWAGWYTKDMDHLEKRLVLKLDVLILTFGCLSFFTKYLDQQAITNAYVSGMREDVGLVGNELNYITAVFWAAYCASMIPACYYLTRNRINIVLPTLEAGWGLFTFGCAWAQNPGTIYAMRVLIGICESCSFTGVIYVIGPCYKPEEIGRRVSLFFIASPLGTMFAGYLQAAAYTNLDNAHGLAGWRWLFIVCTIITIPICILGYIAFLDVPHRTKPRFLTQKEHELANSRLVGLTAPSQMKVSRDIFKRVLGRWHWYVFVTQWILIDQNFLASSTPFSLYLKEKSDTYSVMRINTLPTIATAVSIVAALIAGTAVDKKRNFWLPSVITTIPVLVGLIMLVVWDIGEAGRLAGFILTGAEGAMSPLTMSWATVTMANDAEERAVVTASMNALGQAMSAWTQLLQYPAVEAPNFRRGFISNLATTVAQLVVVTLILLLTRWDARRTRGSRASI</sequence>
<comment type="subcellular location">
    <subcellularLocation>
        <location evidence="1">Membrane</location>
        <topology evidence="1">Multi-pass membrane protein</topology>
    </subcellularLocation>
</comment>
<keyword evidence="5 7" id="KW-0472">Membrane</keyword>
<name>A0A8H6A4E1_PETAA</name>
<feature type="transmembrane region" description="Helical" evidence="7">
    <location>
        <begin position="125"/>
        <end position="145"/>
    </location>
</feature>
<evidence type="ECO:0000313" key="8">
    <source>
        <dbReference type="EMBL" id="KAF5862553.1"/>
    </source>
</evidence>
<dbReference type="InterPro" id="IPR011701">
    <property type="entry name" value="MFS"/>
</dbReference>
<evidence type="ECO:0000256" key="1">
    <source>
        <dbReference type="ARBA" id="ARBA00004141"/>
    </source>
</evidence>
<dbReference type="Proteomes" id="UP000541154">
    <property type="component" value="Unassembled WGS sequence"/>
</dbReference>
<organism evidence="8 9">
    <name type="scientific">Petromyces alliaceus</name>
    <name type="common">Aspergillus alliaceus</name>
    <dbReference type="NCBI Taxonomy" id="209559"/>
    <lineage>
        <taxon>Eukaryota</taxon>
        <taxon>Fungi</taxon>
        <taxon>Dikarya</taxon>
        <taxon>Ascomycota</taxon>
        <taxon>Pezizomycotina</taxon>
        <taxon>Eurotiomycetes</taxon>
        <taxon>Eurotiomycetidae</taxon>
        <taxon>Eurotiales</taxon>
        <taxon>Aspergillaceae</taxon>
        <taxon>Aspergillus</taxon>
        <taxon>Aspergillus subgen. Circumdati</taxon>
    </lineage>
</organism>
<dbReference type="PANTHER" id="PTHR43791:SF36">
    <property type="entry name" value="TRANSPORTER, PUTATIVE (AFU_ORTHOLOGUE AFUA_6G08340)-RELATED"/>
    <property type="match status" value="1"/>
</dbReference>
<evidence type="ECO:0000313" key="9">
    <source>
        <dbReference type="Proteomes" id="UP000541154"/>
    </source>
</evidence>
<dbReference type="AlphaFoldDB" id="A0A8H6A4E1"/>
<dbReference type="EMBL" id="SPNV01000071">
    <property type="protein sequence ID" value="KAF5862553.1"/>
    <property type="molecule type" value="Genomic_DNA"/>
</dbReference>